<evidence type="ECO:0000259" key="8">
    <source>
        <dbReference type="Pfam" id="PF00749"/>
    </source>
</evidence>
<dbReference type="OrthoDB" id="9807503at2"/>
<dbReference type="Gene3D" id="3.40.50.620">
    <property type="entry name" value="HUPs"/>
    <property type="match status" value="1"/>
</dbReference>
<evidence type="ECO:0000256" key="3">
    <source>
        <dbReference type="ARBA" id="ARBA00022741"/>
    </source>
</evidence>
<feature type="domain" description="Glutamyl/glutaminyl-tRNA synthetase class Ib catalytic" evidence="8">
    <location>
        <begin position="12"/>
        <end position="286"/>
    </location>
</feature>
<evidence type="ECO:0000313" key="9">
    <source>
        <dbReference type="EMBL" id="SFU71617.1"/>
    </source>
</evidence>
<keyword evidence="6 7" id="KW-0030">Aminoacyl-tRNA synthetase</keyword>
<evidence type="ECO:0000256" key="7">
    <source>
        <dbReference type="RuleBase" id="RU363037"/>
    </source>
</evidence>
<dbReference type="GO" id="GO:0005829">
    <property type="term" value="C:cytosol"/>
    <property type="evidence" value="ECO:0007669"/>
    <property type="project" value="TreeGrafter"/>
</dbReference>
<dbReference type="GO" id="GO:0004818">
    <property type="term" value="F:glutamate-tRNA ligase activity"/>
    <property type="evidence" value="ECO:0007669"/>
    <property type="project" value="TreeGrafter"/>
</dbReference>
<dbReference type="PROSITE" id="PS00178">
    <property type="entry name" value="AA_TRNA_LIGASE_I"/>
    <property type="match status" value="1"/>
</dbReference>
<keyword evidence="5 7" id="KW-0067">ATP-binding</keyword>
<dbReference type="SUPFAM" id="SSF52374">
    <property type="entry name" value="Nucleotidylyl transferase"/>
    <property type="match status" value="1"/>
</dbReference>
<evidence type="ECO:0000256" key="5">
    <source>
        <dbReference type="ARBA" id="ARBA00022840"/>
    </source>
</evidence>
<protein>
    <submittedName>
        <fullName evidence="9">Glutamyl-tRNA synthetase</fullName>
    </submittedName>
</protein>
<dbReference type="RefSeq" id="WP_068837461.1">
    <property type="nucleotide sequence ID" value="NZ_BMXC01000002.1"/>
</dbReference>
<reference evidence="10" key="1">
    <citation type="submission" date="2016-10" db="EMBL/GenBank/DDBJ databases">
        <authorList>
            <person name="Varghese N."/>
        </authorList>
    </citation>
    <scope>NUCLEOTIDE SEQUENCE [LARGE SCALE GENOMIC DNA]</scope>
    <source>
        <strain evidence="10">DSM 18820</strain>
    </source>
</reference>
<accession>A0A1I7IFC9</accession>
<dbReference type="GO" id="GO:0006424">
    <property type="term" value="P:glutamyl-tRNA aminoacylation"/>
    <property type="evidence" value="ECO:0007669"/>
    <property type="project" value="TreeGrafter"/>
</dbReference>
<keyword evidence="7" id="KW-0648">Protein biosynthesis</keyword>
<dbReference type="AlphaFoldDB" id="A0A1I7IFC9"/>
<evidence type="ECO:0000256" key="1">
    <source>
        <dbReference type="ARBA" id="ARBA00022598"/>
    </source>
</evidence>
<dbReference type="PANTHER" id="PTHR43311:SF1">
    <property type="entry name" value="GLUTAMYL-Q TRNA(ASP) SYNTHETASE"/>
    <property type="match status" value="1"/>
</dbReference>
<evidence type="ECO:0000313" key="10">
    <source>
        <dbReference type="Proteomes" id="UP000182491"/>
    </source>
</evidence>
<keyword evidence="4" id="KW-0862">Zinc</keyword>
<organism evidence="9 10">
    <name type="scientific">Pontibacter akesuensis</name>
    <dbReference type="NCBI Taxonomy" id="388950"/>
    <lineage>
        <taxon>Bacteria</taxon>
        <taxon>Pseudomonadati</taxon>
        <taxon>Bacteroidota</taxon>
        <taxon>Cytophagia</taxon>
        <taxon>Cytophagales</taxon>
        <taxon>Hymenobacteraceae</taxon>
        <taxon>Pontibacter</taxon>
    </lineage>
</organism>
<keyword evidence="1 7" id="KW-0436">Ligase</keyword>
<keyword evidence="2" id="KW-0479">Metal-binding</keyword>
<dbReference type="Proteomes" id="UP000182491">
    <property type="component" value="Unassembled WGS sequence"/>
</dbReference>
<dbReference type="Pfam" id="PF00749">
    <property type="entry name" value="tRNA-synt_1c"/>
    <property type="match status" value="1"/>
</dbReference>
<evidence type="ECO:0000256" key="6">
    <source>
        <dbReference type="ARBA" id="ARBA00023146"/>
    </source>
</evidence>
<gene>
    <name evidence="9" type="ORF">SAMN04487941_2172</name>
</gene>
<dbReference type="GO" id="GO:0005524">
    <property type="term" value="F:ATP binding"/>
    <property type="evidence" value="ECO:0007669"/>
    <property type="project" value="UniProtKB-KW"/>
</dbReference>
<dbReference type="InterPro" id="IPR000924">
    <property type="entry name" value="Glu/Gln-tRNA-synth"/>
</dbReference>
<keyword evidence="10" id="KW-1185">Reference proteome</keyword>
<dbReference type="InterPro" id="IPR049940">
    <property type="entry name" value="GluQ/Sye"/>
</dbReference>
<dbReference type="PRINTS" id="PR00987">
    <property type="entry name" value="TRNASYNTHGLU"/>
</dbReference>
<comment type="similarity">
    <text evidence="7">Belongs to the class-I aminoacyl-tRNA synthetase family.</text>
</comment>
<dbReference type="InterPro" id="IPR001412">
    <property type="entry name" value="aa-tRNA-synth_I_CS"/>
</dbReference>
<dbReference type="PANTHER" id="PTHR43311">
    <property type="entry name" value="GLUTAMATE--TRNA LIGASE"/>
    <property type="match status" value="1"/>
</dbReference>
<dbReference type="EMBL" id="FPCA01000002">
    <property type="protein sequence ID" value="SFU71617.1"/>
    <property type="molecule type" value="Genomic_DNA"/>
</dbReference>
<dbReference type="STRING" id="388950.GCA_001611675_01370"/>
<sequence>MRRQQNITQQTQVRTRLAPTPSGYLHLGNALSFAVTWALARQRHGTVILRIDDLDNARFRPEYLQDIFDTLHFMGLDYDEGPADAGDFLQHYSQHLRLPAYEHLLGQLVAKGVVYACPCSRKQLASLPAGADGRHACQQERLPLYLPDTAWRIQVPPDTEIVFSDLLQQECRVPLAAQVPDFVVRRKEGLPAYQIASLADDLEMGINLIVRGADLLASTAAQLFLARQLGADGFTSIAFLHHPVVADAGGGKLSKSHDSLSIAQMRRSGLSSKVFWQVLAATLGWEEFGIVDARSFLDKFRLENLPLPTKYGLQVSGYN</sequence>
<evidence type="ECO:0000256" key="2">
    <source>
        <dbReference type="ARBA" id="ARBA00022723"/>
    </source>
</evidence>
<keyword evidence="3 7" id="KW-0547">Nucleotide-binding</keyword>
<name>A0A1I7IFC9_9BACT</name>
<evidence type="ECO:0000256" key="4">
    <source>
        <dbReference type="ARBA" id="ARBA00022833"/>
    </source>
</evidence>
<dbReference type="InterPro" id="IPR020058">
    <property type="entry name" value="Glu/Gln-tRNA-synth_Ib_cat-dom"/>
</dbReference>
<proteinExistence type="inferred from homology"/>
<dbReference type="InterPro" id="IPR014729">
    <property type="entry name" value="Rossmann-like_a/b/a_fold"/>
</dbReference>